<reference evidence="2" key="1">
    <citation type="submission" date="2021-02" db="EMBL/GenBank/DDBJ databases">
        <title>Genome sequence Cadophora malorum strain M34.</title>
        <authorList>
            <person name="Stefanovic E."/>
            <person name="Vu D."/>
            <person name="Scully C."/>
            <person name="Dijksterhuis J."/>
            <person name="Roader J."/>
            <person name="Houbraken J."/>
        </authorList>
    </citation>
    <scope>NUCLEOTIDE SEQUENCE</scope>
    <source>
        <strain evidence="2">M34</strain>
    </source>
</reference>
<keyword evidence="3" id="KW-1185">Reference proteome</keyword>
<proteinExistence type="inferred from homology"/>
<dbReference type="PANTHER" id="PTHR34598:SF3">
    <property type="entry name" value="OXIDOREDUCTASE AN1597"/>
    <property type="match status" value="1"/>
</dbReference>
<accession>A0A8H7T0U6</accession>
<dbReference type="OrthoDB" id="412788at2759"/>
<organism evidence="2 3">
    <name type="scientific">Cadophora malorum</name>
    <dbReference type="NCBI Taxonomy" id="108018"/>
    <lineage>
        <taxon>Eukaryota</taxon>
        <taxon>Fungi</taxon>
        <taxon>Dikarya</taxon>
        <taxon>Ascomycota</taxon>
        <taxon>Pezizomycotina</taxon>
        <taxon>Leotiomycetes</taxon>
        <taxon>Helotiales</taxon>
        <taxon>Ploettnerulaceae</taxon>
        <taxon>Cadophora</taxon>
    </lineage>
</organism>
<dbReference type="EMBL" id="JAFJYH010000376">
    <property type="protein sequence ID" value="KAG4412470.1"/>
    <property type="molecule type" value="Genomic_DNA"/>
</dbReference>
<name>A0A8H7T0U6_9HELO</name>
<dbReference type="InterPro" id="IPR044053">
    <property type="entry name" value="AsaB-like"/>
</dbReference>
<evidence type="ECO:0008006" key="4">
    <source>
        <dbReference type="Google" id="ProtNLM"/>
    </source>
</evidence>
<evidence type="ECO:0000313" key="3">
    <source>
        <dbReference type="Proteomes" id="UP000664132"/>
    </source>
</evidence>
<protein>
    <recommendedName>
        <fullName evidence="4">GA4 desaturase</fullName>
    </recommendedName>
</protein>
<evidence type="ECO:0000313" key="2">
    <source>
        <dbReference type="EMBL" id="KAG4412470.1"/>
    </source>
</evidence>
<dbReference type="GO" id="GO:0016491">
    <property type="term" value="F:oxidoreductase activity"/>
    <property type="evidence" value="ECO:0007669"/>
    <property type="project" value="InterPro"/>
</dbReference>
<comment type="caution">
    <text evidence="2">The sequence shown here is derived from an EMBL/GenBank/DDBJ whole genome shotgun (WGS) entry which is preliminary data.</text>
</comment>
<dbReference type="AlphaFoldDB" id="A0A8H7T0U6"/>
<dbReference type="NCBIfam" id="NF041278">
    <property type="entry name" value="CmcJ_NvfI_EfuI"/>
    <property type="match status" value="1"/>
</dbReference>
<gene>
    <name evidence="2" type="ORF">IFR04_014401</name>
</gene>
<sequence length="341" mass="38027">MSQTTVQNPSTVEAIINYYDGPSPADPSTGTAAASAVKEANPKLVQIQDIRPSLFLRSPIYTLDTHGFTVLKHASALSGPPYTRESWNNHDLREAIHYPEIESLMLKVTGAKKIMILGGIARTRLHREPVPPKPEEVQKRILTGNNTFPAFVADRPRVRGFEANESQGPAKKPHIDFGPVGARSTLRNWRQDIADEAADIIAAEDEAERLPGGIKENYKGRRWGMYGTWRPLSQVKRDPLAIAEWESVREEDLVRYVLRPPGINGPYETDIKLLKAGDGHKWSWCKDQMPDEVTVLKFFDSESEKPGSAVASGIPHCSFHLDGSDDEPARESLEVRVVAFW</sequence>
<dbReference type="Proteomes" id="UP000664132">
    <property type="component" value="Unassembled WGS sequence"/>
</dbReference>
<evidence type="ECO:0000256" key="1">
    <source>
        <dbReference type="ARBA" id="ARBA00023604"/>
    </source>
</evidence>
<dbReference type="PANTHER" id="PTHR34598">
    <property type="entry name" value="BLL6449 PROTEIN"/>
    <property type="match status" value="1"/>
</dbReference>
<comment type="similarity">
    <text evidence="1">Belongs to the asaB hydroxylase/desaturase family.</text>
</comment>